<evidence type="ECO:0000313" key="3">
    <source>
        <dbReference type="EMBL" id="OEH92685.1"/>
    </source>
</evidence>
<organism evidence="3 4">
    <name type="scientific">Bacillus solimangrovi</name>
    <dbReference type="NCBI Taxonomy" id="1305675"/>
    <lineage>
        <taxon>Bacteria</taxon>
        <taxon>Bacillati</taxon>
        <taxon>Bacillota</taxon>
        <taxon>Bacilli</taxon>
        <taxon>Bacillales</taxon>
        <taxon>Bacillaceae</taxon>
        <taxon>Bacillus</taxon>
    </lineage>
</organism>
<dbReference type="RefSeq" id="WP_069717127.1">
    <property type="nucleotide sequence ID" value="NZ_MJEH01000022.1"/>
</dbReference>
<evidence type="ECO:0000313" key="4">
    <source>
        <dbReference type="Proteomes" id="UP000095209"/>
    </source>
</evidence>
<protein>
    <recommendedName>
        <fullName evidence="5">Restriction endonuclease</fullName>
    </recommendedName>
</protein>
<evidence type="ECO:0000259" key="2">
    <source>
        <dbReference type="Pfam" id="PF23870"/>
    </source>
</evidence>
<dbReference type="Proteomes" id="UP000095209">
    <property type="component" value="Unassembled WGS sequence"/>
</dbReference>
<dbReference type="Pfam" id="PF22522">
    <property type="entry name" value="DUF6998"/>
    <property type="match status" value="1"/>
</dbReference>
<reference evidence="3 4" key="1">
    <citation type="submission" date="2016-08" db="EMBL/GenBank/DDBJ databases">
        <title>Genome of Bacillus solimangrovi GH2-4.</title>
        <authorList>
            <person name="Lim S."/>
            <person name="Kim B.-C."/>
        </authorList>
    </citation>
    <scope>NUCLEOTIDE SEQUENCE [LARGE SCALE GENOMIC DNA]</scope>
    <source>
        <strain evidence="3 4">GH2-4</strain>
    </source>
</reference>
<evidence type="ECO:0008006" key="5">
    <source>
        <dbReference type="Google" id="ProtNLM"/>
    </source>
</evidence>
<keyword evidence="4" id="KW-1185">Reference proteome</keyword>
<feature type="domain" description="DUF6998" evidence="1">
    <location>
        <begin position="146"/>
        <end position="257"/>
    </location>
</feature>
<evidence type="ECO:0000259" key="1">
    <source>
        <dbReference type="Pfam" id="PF22522"/>
    </source>
</evidence>
<dbReference type="InterPro" id="IPR055649">
    <property type="entry name" value="DUF7225"/>
</dbReference>
<feature type="domain" description="DUF7225" evidence="2">
    <location>
        <begin position="2"/>
        <end position="104"/>
    </location>
</feature>
<dbReference type="EMBL" id="MJEH01000022">
    <property type="protein sequence ID" value="OEH92685.1"/>
    <property type="molecule type" value="Genomic_DNA"/>
</dbReference>
<proteinExistence type="predicted"/>
<dbReference type="OrthoDB" id="7221045at2"/>
<dbReference type="InterPro" id="IPR054267">
    <property type="entry name" value="DUF6998"/>
</dbReference>
<accession>A0A1E5LF29</accession>
<dbReference type="AlphaFoldDB" id="A0A1E5LF29"/>
<comment type="caution">
    <text evidence="3">The sequence shown here is derived from an EMBL/GenBank/DDBJ whole genome shotgun (WGS) entry which is preliminary data.</text>
</comment>
<name>A0A1E5LF29_9BACI</name>
<sequence length="259" mass="30395">MTIYEQIKEYCKGKMNQIIEVHEIKRQLKCKYGTNPDSVILSDYCYNRYNKGIVFDKHLFQYINRNSYKYIGENYPYTGLIFHKPKGKDVEDVVGEWNNGKKTIFEELIQNSPSLNKYGNISNNQIIKLYEEYNQILKYEMSLLNCKPTELRHLLGRIGEFLCAIHTNGSLARQPNQHGFDVMSNGRRISVKTTAQTSGFITINQNTFDDFDDFFVVQYIRDEFKIIYYGSKENIQGIARTYGNKYEIDIKRLKTLGEN</sequence>
<gene>
    <name evidence="3" type="ORF">BFG57_01380</name>
</gene>
<dbReference type="Pfam" id="PF23870">
    <property type="entry name" value="DUF7225"/>
    <property type="match status" value="1"/>
</dbReference>